<dbReference type="InterPro" id="IPR052345">
    <property type="entry name" value="Rad_response_metalloprotease"/>
</dbReference>
<dbReference type="InterPro" id="IPR010359">
    <property type="entry name" value="IrrE_HExxH"/>
</dbReference>
<gene>
    <name evidence="2" type="ORF">Pla52n_29660</name>
</gene>
<dbReference type="RefSeq" id="WP_146520251.1">
    <property type="nucleotide sequence ID" value="NZ_CP151726.1"/>
</dbReference>
<dbReference type="Gene3D" id="1.10.10.2910">
    <property type="match status" value="1"/>
</dbReference>
<dbReference type="Pfam" id="PF06114">
    <property type="entry name" value="Peptidase_M78"/>
    <property type="match status" value="1"/>
</dbReference>
<dbReference type="PANTHER" id="PTHR43236:SF2">
    <property type="entry name" value="BLL0069 PROTEIN"/>
    <property type="match status" value="1"/>
</dbReference>
<reference evidence="2 3" key="1">
    <citation type="submission" date="2019-02" db="EMBL/GenBank/DDBJ databases">
        <title>Deep-cultivation of Planctomycetes and their phenomic and genomic characterization uncovers novel biology.</title>
        <authorList>
            <person name="Wiegand S."/>
            <person name="Jogler M."/>
            <person name="Boedeker C."/>
            <person name="Pinto D."/>
            <person name="Vollmers J."/>
            <person name="Rivas-Marin E."/>
            <person name="Kohn T."/>
            <person name="Peeters S.H."/>
            <person name="Heuer A."/>
            <person name="Rast P."/>
            <person name="Oberbeckmann S."/>
            <person name="Bunk B."/>
            <person name="Jeske O."/>
            <person name="Meyerdierks A."/>
            <person name="Storesund J.E."/>
            <person name="Kallscheuer N."/>
            <person name="Luecker S."/>
            <person name="Lage O.M."/>
            <person name="Pohl T."/>
            <person name="Merkel B.J."/>
            <person name="Hornburger P."/>
            <person name="Mueller R.-W."/>
            <person name="Bruemmer F."/>
            <person name="Labrenz M."/>
            <person name="Spormann A.M."/>
            <person name="Op Den Camp H."/>
            <person name="Overmann J."/>
            <person name="Amann R."/>
            <person name="Jetten M.S.M."/>
            <person name="Mascher T."/>
            <person name="Medema M.H."/>
            <person name="Devos D.P."/>
            <person name="Kaster A.-K."/>
            <person name="Ovreas L."/>
            <person name="Rohde M."/>
            <person name="Galperin M.Y."/>
            <person name="Jogler C."/>
        </authorList>
    </citation>
    <scope>NUCLEOTIDE SEQUENCE [LARGE SCALE GENOMIC DNA]</scope>
    <source>
        <strain evidence="2 3">Pla52n</strain>
    </source>
</reference>
<dbReference type="EMBL" id="SJPN01000003">
    <property type="protein sequence ID" value="TWU04921.1"/>
    <property type="molecule type" value="Genomic_DNA"/>
</dbReference>
<evidence type="ECO:0000313" key="3">
    <source>
        <dbReference type="Proteomes" id="UP000320176"/>
    </source>
</evidence>
<dbReference type="Proteomes" id="UP000320176">
    <property type="component" value="Unassembled WGS sequence"/>
</dbReference>
<evidence type="ECO:0000313" key="2">
    <source>
        <dbReference type="EMBL" id="TWU04921.1"/>
    </source>
</evidence>
<organism evidence="2 3">
    <name type="scientific">Stieleria varia</name>
    <dbReference type="NCBI Taxonomy" id="2528005"/>
    <lineage>
        <taxon>Bacteria</taxon>
        <taxon>Pseudomonadati</taxon>
        <taxon>Planctomycetota</taxon>
        <taxon>Planctomycetia</taxon>
        <taxon>Pirellulales</taxon>
        <taxon>Pirellulaceae</taxon>
        <taxon>Stieleria</taxon>
    </lineage>
</organism>
<name>A0A5C6B025_9BACT</name>
<accession>A0A5C6B025</accession>
<dbReference type="PANTHER" id="PTHR43236">
    <property type="entry name" value="ANTITOXIN HIGA1"/>
    <property type="match status" value="1"/>
</dbReference>
<proteinExistence type="predicted"/>
<dbReference type="OrthoDB" id="9796786at2"/>
<feature type="domain" description="IrrE N-terminal-like" evidence="1">
    <location>
        <begin position="25"/>
        <end position="144"/>
    </location>
</feature>
<comment type="caution">
    <text evidence="2">The sequence shown here is derived from an EMBL/GenBank/DDBJ whole genome shotgun (WGS) entry which is preliminary data.</text>
</comment>
<sequence>MITPEEARNFALEHFPKAPEDLISELGITLRESEMSGCDGWCLRRGDEAIIRINRNLGAGRKRFTLAHELGHLILGIPGIVGESYEEMLSSDLAEEREVNQLASELLMPKEIVTQVLPDLPVVCDGLRRLARKSKVSELAAAIRVCNLAEEIGLNNALVVLFDDDDSVRWQWSQTLTMPEDLACKLLKRARKASPEVFRVEREDGDVIVASIIENHSFGSATMFVQLLPNDIGHNVSHHERRKQLERDLFEGEVKLQQSMSGYFGALKSRVKQKGWSKAQAQADFWRRYEETLAGTTVDSDEGRAYVDLRIDEWF</sequence>
<protein>
    <recommendedName>
        <fullName evidence="1">IrrE N-terminal-like domain-containing protein</fullName>
    </recommendedName>
</protein>
<dbReference type="AlphaFoldDB" id="A0A5C6B025"/>
<keyword evidence="3" id="KW-1185">Reference proteome</keyword>
<evidence type="ECO:0000259" key="1">
    <source>
        <dbReference type="Pfam" id="PF06114"/>
    </source>
</evidence>